<feature type="compositionally biased region" description="Low complexity" evidence="7">
    <location>
        <begin position="1614"/>
        <end position="1646"/>
    </location>
</feature>
<evidence type="ECO:0000259" key="8">
    <source>
        <dbReference type="Pfam" id="PF12717"/>
    </source>
</evidence>
<feature type="region of interest" description="Disordered" evidence="7">
    <location>
        <begin position="1589"/>
        <end position="1757"/>
    </location>
</feature>
<evidence type="ECO:0000256" key="3">
    <source>
        <dbReference type="ARBA" id="ARBA00022776"/>
    </source>
</evidence>
<dbReference type="GO" id="GO:0000779">
    <property type="term" value="C:condensed chromosome, centromeric region"/>
    <property type="evidence" value="ECO:0007669"/>
    <property type="project" value="TreeGrafter"/>
</dbReference>
<dbReference type="Pfam" id="PF12717">
    <property type="entry name" value="Cnd1"/>
    <property type="match status" value="1"/>
</dbReference>
<dbReference type="Gene3D" id="1.25.10.10">
    <property type="entry name" value="Leucine-rich Repeat Variant"/>
    <property type="match status" value="1"/>
</dbReference>
<gene>
    <name evidence="9" type="ORF">HXX76_013663</name>
</gene>
<keyword evidence="2" id="KW-0132">Cell division</keyword>
<dbReference type="InterPro" id="IPR016024">
    <property type="entry name" value="ARM-type_fold"/>
</dbReference>
<name>A0A835SDU5_CHLIN</name>
<evidence type="ECO:0000256" key="4">
    <source>
        <dbReference type="ARBA" id="ARBA00023067"/>
    </source>
</evidence>
<feature type="region of interest" description="Disordered" evidence="7">
    <location>
        <begin position="1512"/>
        <end position="1538"/>
    </location>
</feature>
<comment type="caution">
    <text evidence="9">The sequence shown here is derived from an EMBL/GenBank/DDBJ whole genome shotgun (WGS) entry which is preliminary data.</text>
</comment>
<feature type="region of interest" description="Disordered" evidence="7">
    <location>
        <begin position="1447"/>
        <end position="1473"/>
    </location>
</feature>
<feature type="region of interest" description="Disordered" evidence="7">
    <location>
        <begin position="731"/>
        <end position="760"/>
    </location>
</feature>
<feature type="domain" description="Condensin complex subunit 1 C-terminal" evidence="8">
    <location>
        <begin position="1000"/>
        <end position="1112"/>
    </location>
</feature>
<dbReference type="PANTHER" id="PTHR14222">
    <property type="entry name" value="CONDENSIN"/>
    <property type="match status" value="1"/>
</dbReference>
<comment type="subcellular location">
    <subcellularLocation>
        <location evidence="1">Nucleus</location>
    </subcellularLocation>
</comment>
<feature type="compositionally biased region" description="Low complexity" evidence="7">
    <location>
        <begin position="1664"/>
        <end position="1715"/>
    </location>
</feature>
<evidence type="ECO:0000256" key="2">
    <source>
        <dbReference type="ARBA" id="ARBA00022618"/>
    </source>
</evidence>
<dbReference type="GO" id="GO:0051301">
    <property type="term" value="P:cell division"/>
    <property type="evidence" value="ECO:0007669"/>
    <property type="project" value="UniProtKB-KW"/>
</dbReference>
<feature type="compositionally biased region" description="Acidic residues" evidence="7">
    <location>
        <begin position="461"/>
        <end position="475"/>
    </location>
</feature>
<keyword evidence="5" id="KW-0539">Nucleus</keyword>
<evidence type="ECO:0000313" key="10">
    <source>
        <dbReference type="Proteomes" id="UP000650467"/>
    </source>
</evidence>
<dbReference type="InterPro" id="IPR026971">
    <property type="entry name" value="CND1/NCAPD3"/>
</dbReference>
<evidence type="ECO:0000256" key="5">
    <source>
        <dbReference type="ARBA" id="ARBA00023242"/>
    </source>
</evidence>
<feature type="compositionally biased region" description="Basic residues" evidence="7">
    <location>
        <begin position="1748"/>
        <end position="1757"/>
    </location>
</feature>
<dbReference type="EMBL" id="JAEHOC010000055">
    <property type="protein sequence ID" value="KAG2425453.1"/>
    <property type="molecule type" value="Genomic_DNA"/>
</dbReference>
<feature type="compositionally biased region" description="Low complexity" evidence="7">
    <location>
        <begin position="1723"/>
        <end position="1734"/>
    </location>
</feature>
<evidence type="ECO:0000313" key="9">
    <source>
        <dbReference type="EMBL" id="KAG2425453.1"/>
    </source>
</evidence>
<evidence type="ECO:0000256" key="6">
    <source>
        <dbReference type="ARBA" id="ARBA00023306"/>
    </source>
</evidence>
<evidence type="ECO:0000256" key="7">
    <source>
        <dbReference type="SAM" id="MobiDB-lite"/>
    </source>
</evidence>
<accession>A0A835SDU5</accession>
<dbReference type="GO" id="GO:0007076">
    <property type="term" value="P:mitotic chromosome condensation"/>
    <property type="evidence" value="ECO:0007669"/>
    <property type="project" value="InterPro"/>
</dbReference>
<dbReference type="InterPro" id="IPR032682">
    <property type="entry name" value="Cnd1_C"/>
</dbReference>
<proteinExistence type="predicted"/>
<dbReference type="SUPFAM" id="SSF48371">
    <property type="entry name" value="ARM repeat"/>
    <property type="match status" value="1"/>
</dbReference>
<dbReference type="PANTHER" id="PTHR14222:SF1">
    <property type="entry name" value="CONDENSIN-2 COMPLEX SUBUNIT D3"/>
    <property type="match status" value="1"/>
</dbReference>
<dbReference type="GO" id="GO:0010032">
    <property type="term" value="P:meiotic chromosome condensation"/>
    <property type="evidence" value="ECO:0007669"/>
    <property type="project" value="TreeGrafter"/>
</dbReference>
<dbReference type="GO" id="GO:0042393">
    <property type="term" value="F:histone binding"/>
    <property type="evidence" value="ECO:0007669"/>
    <property type="project" value="TreeGrafter"/>
</dbReference>
<dbReference type="GO" id="GO:0000796">
    <property type="term" value="C:condensin complex"/>
    <property type="evidence" value="ECO:0007669"/>
    <property type="project" value="TreeGrafter"/>
</dbReference>
<dbReference type="Proteomes" id="UP000650467">
    <property type="component" value="Unassembled WGS sequence"/>
</dbReference>
<sequence length="1757" mass="174835">MSAAALSQLAEVASGELTGRRADAALTEAAETVQELRNGSGWSGLEGEEVSAVVLTRALGDLLKQESAAVRGNAASIYVGLLALRGAPVGTLCEPYAFAAFIQCLKGICLPAKKAPASGDAATQQDGEADAPAPAVSPVALLEDLGLFLKHHSMRGNTEMFSLLLDALVDMTGSAVSASSGSGKAGKRGGSKHSGASVSDAAFALLPVALYSRHGDVAQTLAVVANKLVPTLVGADGGGGGSGGGGGKRGGGQAVDRRGAALSLINSLLSTHPAAKPCRLALMRQLCLRAPDKADCRATAVASVQTMVDSCDAEELRSLCAFLHRLSRTQKTGHRMVAVELAGALLASLPAPFGPEGAYKHMLDGSRGAGDELDAPWSALCLGALVSRTNDKSASVRGKALTCLAEVAQSFAKDLAAAAQRDQPLGDSAAAAFVPALCASRHICVQVTAPKGAGKAGGAAGEEEDEDDEDEEMEDAGGQGGDGGAAAVLRPPKEAKVAATIPAKVSLDLGWLKALCHARCRDDKAAVRKAALALLEAGLELCAATGSTAAGTTGAAGGDAPSPQDVQVLEDATADTLVSVRKAALQSVCNLALCYPHHPGLAGVWARCVLPMIRDPETAIQDTVLDRLTALLLDPLAKLASGSSSRGGGGGGSSAAGAVLFRGFTPSQQAVVGEVRQRLAALAAMGRGASGCLGRALAALAARKLLRAAAVAAGLEAFLLAAAAEEAEAAAAAPPAPRGRGAKGPGGAGDAVWDAERERRRAARDQREGAWLVLVEVAAQDPAAPSWQFLQRRWEELRGGGGGGGGGGSSGAAAQEGAMLLWVISHAASRFPAADAAALASGLLQAVLGFNLPCAAVAAHLAALHRLTTAAGGGGGGGADAEEGGEVGPPARWCARVVAAAEEVLGAAVEARGSMAAAQAARTQLALFTLGEVALLRELRAVPGGAAVKAASAAGAAAATAVCAQAWTCLGKLCMVDEGLAKKCVPLMAQEMSSSPSPAVRSVLLVGVADMVVQFTGLADSHVARLAAAVRDPHELVRRQALALLANLLLRDYVKWRGALVHRFLLALVDESAGVRQLATYLLGDSLAAKAPLLAYNHFIESLFVLNDCTSGVHASSRGAGGAGSELAAELALHSAAEGGGGFHLKGASPIMRAKRDIIYTTLLRRMSPEHRFAAAAKLVAEVLGGVVDGLLPLTGGAAAAGGGGAAAAGVAGGADEVLGDALRLLACKDMKVNTSKFGAGAADDDAEPSATQEDASRARGKLVGAMMRKHLAESVVPLMVELRYLLQAQKHPLLGSLMLCLASLLRDYKGEVEDILVADKQLAREILHDLKHYEALARTQQAAHEAAMAAALSGGGNSSGAGGGAGGSGGSASPLQRAAAPGPAADADAGTDMGSDAGAGPSTARAVPPSRAAAAGEGQRRRSILAGVEPRVTPLAAEVLLATAAKRRQQQQAGQPPLSRPHTPYAGAAAGVPAGAKTPAAALGGAGAPPGTAMRTPRTGLLGTGARGMGKGFGGVAPSRAPLSARAQRPLQGPGGAAGALLSPAAVAAARAKAEKAEAVAALDAVLSDLLGDGNPIRVVLPLPDPEAAAAQAAQQRSRPLGPHNPQAGGADGAEAAAGAAAAPHRTPPAALAAAVRAARKAAAAVTDGEQAEQEEGEGAGGAAPTAMEVEQAQAQEDQENAAPAATAEAGRPKRGGATAAAGTAAPAAGKAAGRSAKVKAEPGAAEAAAAAAKVKEEPAAGGRGTRASKRRLGNA</sequence>
<feature type="compositionally biased region" description="Low complexity" evidence="7">
    <location>
        <begin position="1464"/>
        <end position="1473"/>
    </location>
</feature>
<organism evidence="9 10">
    <name type="scientific">Chlamydomonas incerta</name>
    <dbReference type="NCBI Taxonomy" id="51695"/>
    <lineage>
        <taxon>Eukaryota</taxon>
        <taxon>Viridiplantae</taxon>
        <taxon>Chlorophyta</taxon>
        <taxon>core chlorophytes</taxon>
        <taxon>Chlorophyceae</taxon>
        <taxon>CS clade</taxon>
        <taxon>Chlamydomonadales</taxon>
        <taxon>Chlamydomonadaceae</taxon>
        <taxon>Chlamydomonas</taxon>
    </lineage>
</organism>
<feature type="region of interest" description="Disordered" evidence="7">
    <location>
        <begin position="1353"/>
        <end position="1427"/>
    </location>
</feature>
<dbReference type="InterPro" id="IPR011989">
    <property type="entry name" value="ARM-like"/>
</dbReference>
<dbReference type="OrthoDB" id="10263978at2759"/>
<keyword evidence="3" id="KW-0498">Mitosis</keyword>
<feature type="compositionally biased region" description="Low complexity" evidence="7">
    <location>
        <begin position="1379"/>
        <end position="1418"/>
    </location>
</feature>
<keyword evidence="6" id="KW-0131">Cell cycle</keyword>
<feature type="compositionally biased region" description="Gly residues" evidence="7">
    <location>
        <begin position="1354"/>
        <end position="1371"/>
    </location>
</feature>
<protein>
    <recommendedName>
        <fullName evidence="8">Condensin complex subunit 1 C-terminal domain-containing protein</fullName>
    </recommendedName>
</protein>
<evidence type="ECO:0000256" key="1">
    <source>
        <dbReference type="ARBA" id="ARBA00004123"/>
    </source>
</evidence>
<dbReference type="GO" id="GO:0005634">
    <property type="term" value="C:nucleus"/>
    <property type="evidence" value="ECO:0007669"/>
    <property type="project" value="UniProtKB-SubCell"/>
</dbReference>
<keyword evidence="10" id="KW-1185">Reference proteome</keyword>
<keyword evidence="4" id="KW-0226">DNA condensation</keyword>
<feature type="region of interest" description="Disordered" evidence="7">
    <location>
        <begin position="451"/>
        <end position="485"/>
    </location>
</feature>
<reference evidence="9" key="1">
    <citation type="journal article" date="2020" name="bioRxiv">
        <title>Comparative genomics of Chlamydomonas.</title>
        <authorList>
            <person name="Craig R.J."/>
            <person name="Hasan A.R."/>
            <person name="Ness R.W."/>
            <person name="Keightley P.D."/>
        </authorList>
    </citation>
    <scope>NUCLEOTIDE SEQUENCE</scope>
    <source>
        <strain evidence="9">SAG 7.73</strain>
    </source>
</reference>